<dbReference type="GeneID" id="72190644"/>
<dbReference type="RefSeq" id="WP_248653796.1">
    <property type="nucleotide sequence ID" value="NZ_CP096658.1"/>
</dbReference>
<name>A0A8U0IGV5_9EURY</name>
<accession>A0A8U0IGV5</accession>
<reference evidence="1" key="1">
    <citation type="submission" date="2022-04" db="EMBL/GenBank/DDBJ databases">
        <title>Diverse halophilic archaea isolated from saline environments.</title>
        <authorList>
            <person name="Cui H.-L."/>
        </authorList>
    </citation>
    <scope>NUCLEOTIDE SEQUENCE</scope>
    <source>
        <strain evidence="1">XZYJT40</strain>
    </source>
</reference>
<dbReference type="EMBL" id="CP096658">
    <property type="protein sequence ID" value="UPV99298.1"/>
    <property type="molecule type" value="Genomic_DNA"/>
</dbReference>
<proteinExistence type="predicted"/>
<dbReference type="Proteomes" id="UP000830434">
    <property type="component" value="Chromosome"/>
</dbReference>
<dbReference type="AlphaFoldDB" id="A0A8U0IGV5"/>
<sequence>MSDESLSITVDLSDEDEEWVRYARNRKRPASEIDSDDRTLEADTRRKLRQAVYDYLEALDNDILDVDKRFALHDEQLLGELASLVVRRARNVEAIRESVRERLRSDEDVSAFDLPERTREATAAYLVEEAVGKAEIRSLADLLLEKERAVLDTNEFDTDTPRTETSWVSDRVWTRRRDEPVAENRTRLNSRG</sequence>
<organism evidence="1 2">
    <name type="scientific">Halorussus gelatinilyticus</name>
    <dbReference type="NCBI Taxonomy" id="2937524"/>
    <lineage>
        <taxon>Archaea</taxon>
        <taxon>Methanobacteriati</taxon>
        <taxon>Methanobacteriota</taxon>
        <taxon>Stenosarchaea group</taxon>
        <taxon>Halobacteria</taxon>
        <taxon>Halobacteriales</taxon>
        <taxon>Haladaptataceae</taxon>
        <taxon>Halorussus</taxon>
    </lineage>
</organism>
<evidence type="ECO:0000313" key="1">
    <source>
        <dbReference type="EMBL" id="UPV99298.1"/>
    </source>
</evidence>
<keyword evidence="2" id="KW-1185">Reference proteome</keyword>
<gene>
    <name evidence="1" type="ORF">M0R88_12275</name>
</gene>
<evidence type="ECO:0000313" key="2">
    <source>
        <dbReference type="Proteomes" id="UP000830434"/>
    </source>
</evidence>
<protein>
    <submittedName>
        <fullName evidence="1">Uncharacterized protein</fullName>
    </submittedName>
</protein>
<dbReference type="KEGG" id="haxz:M0R88_12275"/>